<dbReference type="Pfam" id="PF01284">
    <property type="entry name" value="MARVEL"/>
    <property type="match status" value="1"/>
</dbReference>
<evidence type="ECO:0000256" key="5">
    <source>
        <dbReference type="SAM" id="MobiDB-lite"/>
    </source>
</evidence>
<proteinExistence type="predicted"/>
<dbReference type="Proteomes" id="UP000298138">
    <property type="component" value="Unassembled WGS sequence"/>
</dbReference>
<dbReference type="AlphaFoldDB" id="A0A4S2MLK3"/>
<feature type="transmembrane region" description="Helical" evidence="6">
    <location>
        <begin position="12"/>
        <end position="33"/>
    </location>
</feature>
<feature type="region of interest" description="Disordered" evidence="5">
    <location>
        <begin position="257"/>
        <end position="294"/>
    </location>
</feature>
<sequence length="294" mass="32474">MVNTRLLQKASIGMHIAQMLFSVVVMGVMAASMLQDGRASGPARFMFALTWLSLPGHIYLVMTPRFQRTRMLAHPYWVLGINVIYTIFWFAAFIALATYTNKGISNGKNKEKDDKIKDKGGCALFPAGTGETEKACSLNKSGVGLGVFMWFLWLTTLGIASWAAWYFSRNSVSPFEDLSTPSHDITETTKDAFSSNDEYALINKNRHDDYDDDLEGSHVGHYRTQSAASTSYPHSGYSDSAHPGQQVEWANDREPYAGIGGHAPIAPHGDMSMPEGPDDYSYRGAADTSYRGRV</sequence>
<feature type="compositionally biased region" description="Polar residues" evidence="5">
    <location>
        <begin position="224"/>
        <end position="233"/>
    </location>
</feature>
<dbReference type="InterPro" id="IPR008253">
    <property type="entry name" value="Marvel"/>
</dbReference>
<feature type="transmembrane region" description="Helical" evidence="6">
    <location>
        <begin position="76"/>
        <end position="99"/>
    </location>
</feature>
<evidence type="ECO:0000256" key="6">
    <source>
        <dbReference type="SAM" id="Phobius"/>
    </source>
</evidence>
<gene>
    <name evidence="8" type="ORF">EX30DRAFT_398276</name>
</gene>
<evidence type="ECO:0000256" key="4">
    <source>
        <dbReference type="ARBA" id="ARBA00023136"/>
    </source>
</evidence>
<reference evidence="8 9" key="1">
    <citation type="submission" date="2019-04" db="EMBL/GenBank/DDBJ databases">
        <title>Comparative genomics and transcriptomics to analyze fruiting body development in filamentous ascomycetes.</title>
        <authorList>
            <consortium name="DOE Joint Genome Institute"/>
            <person name="Lutkenhaus R."/>
            <person name="Traeger S."/>
            <person name="Breuer J."/>
            <person name="Kuo A."/>
            <person name="Lipzen A."/>
            <person name="Pangilinan J."/>
            <person name="Dilworth D."/>
            <person name="Sandor L."/>
            <person name="Poggeler S."/>
            <person name="Barry K."/>
            <person name="Grigoriev I.V."/>
            <person name="Nowrousian M."/>
        </authorList>
    </citation>
    <scope>NUCLEOTIDE SEQUENCE [LARGE SCALE GENOMIC DNA]</scope>
    <source>
        <strain evidence="8 9">CBS 389.68</strain>
    </source>
</reference>
<evidence type="ECO:0000256" key="2">
    <source>
        <dbReference type="ARBA" id="ARBA00022692"/>
    </source>
</evidence>
<evidence type="ECO:0000313" key="9">
    <source>
        <dbReference type="Proteomes" id="UP000298138"/>
    </source>
</evidence>
<comment type="subcellular location">
    <subcellularLocation>
        <location evidence="1">Membrane</location>
        <topology evidence="1">Multi-pass membrane protein</topology>
    </subcellularLocation>
</comment>
<keyword evidence="9" id="KW-1185">Reference proteome</keyword>
<feature type="region of interest" description="Disordered" evidence="5">
    <location>
        <begin position="224"/>
        <end position="244"/>
    </location>
</feature>
<evidence type="ECO:0000313" key="8">
    <source>
        <dbReference type="EMBL" id="TGZ77882.1"/>
    </source>
</evidence>
<accession>A0A4S2MLK3</accession>
<feature type="domain" description="MARVEL" evidence="7">
    <location>
        <begin position="13"/>
        <end position="157"/>
    </location>
</feature>
<name>A0A4S2MLK3_9PEZI</name>
<keyword evidence="3 6" id="KW-1133">Transmembrane helix</keyword>
<keyword evidence="4 6" id="KW-0472">Membrane</keyword>
<evidence type="ECO:0000256" key="1">
    <source>
        <dbReference type="ARBA" id="ARBA00004141"/>
    </source>
</evidence>
<organism evidence="8 9">
    <name type="scientific">Ascodesmis nigricans</name>
    <dbReference type="NCBI Taxonomy" id="341454"/>
    <lineage>
        <taxon>Eukaryota</taxon>
        <taxon>Fungi</taxon>
        <taxon>Dikarya</taxon>
        <taxon>Ascomycota</taxon>
        <taxon>Pezizomycotina</taxon>
        <taxon>Pezizomycetes</taxon>
        <taxon>Pezizales</taxon>
        <taxon>Ascodesmidaceae</taxon>
        <taxon>Ascodesmis</taxon>
    </lineage>
</organism>
<feature type="transmembrane region" description="Helical" evidence="6">
    <location>
        <begin position="45"/>
        <end position="64"/>
    </location>
</feature>
<dbReference type="PANTHER" id="PTHR37451">
    <property type="entry name" value="MARVEL DOMAIN"/>
    <property type="match status" value="1"/>
</dbReference>
<evidence type="ECO:0000259" key="7">
    <source>
        <dbReference type="Pfam" id="PF01284"/>
    </source>
</evidence>
<dbReference type="OrthoDB" id="5284712at2759"/>
<evidence type="ECO:0000256" key="3">
    <source>
        <dbReference type="ARBA" id="ARBA00022989"/>
    </source>
</evidence>
<dbReference type="InParanoid" id="A0A4S2MLK3"/>
<protein>
    <recommendedName>
        <fullName evidence="7">MARVEL domain-containing protein</fullName>
    </recommendedName>
</protein>
<keyword evidence="2 6" id="KW-0812">Transmembrane</keyword>
<dbReference type="STRING" id="341454.A0A4S2MLK3"/>
<feature type="transmembrane region" description="Helical" evidence="6">
    <location>
        <begin position="147"/>
        <end position="167"/>
    </location>
</feature>
<dbReference type="PANTHER" id="PTHR37451:SF3">
    <property type="entry name" value="MARVEL DOMAIN-CONTAINING PROTEIN"/>
    <property type="match status" value="1"/>
</dbReference>
<dbReference type="GO" id="GO:0016020">
    <property type="term" value="C:membrane"/>
    <property type="evidence" value="ECO:0007669"/>
    <property type="project" value="UniProtKB-SubCell"/>
</dbReference>
<dbReference type="EMBL" id="ML220148">
    <property type="protein sequence ID" value="TGZ77882.1"/>
    <property type="molecule type" value="Genomic_DNA"/>
</dbReference>